<dbReference type="SUPFAM" id="SSF55729">
    <property type="entry name" value="Acyl-CoA N-acyltransferases (Nat)"/>
    <property type="match status" value="1"/>
</dbReference>
<evidence type="ECO:0000313" key="3">
    <source>
        <dbReference type="EMBL" id="GJN89213.1"/>
    </source>
</evidence>
<dbReference type="InterPro" id="IPR000182">
    <property type="entry name" value="GNAT_dom"/>
</dbReference>
<dbReference type="AlphaFoldDB" id="A0AAV5GKM4"/>
<organism evidence="3 4">
    <name type="scientific">Rhodotorula paludigena</name>
    <dbReference type="NCBI Taxonomy" id="86838"/>
    <lineage>
        <taxon>Eukaryota</taxon>
        <taxon>Fungi</taxon>
        <taxon>Dikarya</taxon>
        <taxon>Basidiomycota</taxon>
        <taxon>Pucciniomycotina</taxon>
        <taxon>Microbotryomycetes</taxon>
        <taxon>Sporidiobolales</taxon>
        <taxon>Sporidiobolaceae</taxon>
        <taxon>Rhodotorula</taxon>
    </lineage>
</organism>
<dbReference type="EMBL" id="BQKY01000004">
    <property type="protein sequence ID" value="GJN89213.1"/>
    <property type="molecule type" value="Genomic_DNA"/>
</dbReference>
<evidence type="ECO:0000259" key="2">
    <source>
        <dbReference type="Pfam" id="PF13302"/>
    </source>
</evidence>
<name>A0AAV5GKM4_9BASI</name>
<comment type="caution">
    <text evidence="3">The sequence shown here is derived from an EMBL/GenBank/DDBJ whole genome shotgun (WGS) entry which is preliminary data.</text>
</comment>
<keyword evidence="1" id="KW-0175">Coiled coil</keyword>
<keyword evidence="4" id="KW-1185">Reference proteome</keyword>
<dbReference type="GO" id="GO:0016747">
    <property type="term" value="F:acyltransferase activity, transferring groups other than amino-acyl groups"/>
    <property type="evidence" value="ECO:0007669"/>
    <property type="project" value="InterPro"/>
</dbReference>
<proteinExistence type="predicted"/>
<dbReference type="PANTHER" id="PTHR43328">
    <property type="entry name" value="ACETYLTRANSFERASE-RELATED"/>
    <property type="match status" value="1"/>
</dbReference>
<dbReference type="Proteomes" id="UP001342314">
    <property type="component" value="Unassembled WGS sequence"/>
</dbReference>
<feature type="domain" description="N-acetyltransferase" evidence="2">
    <location>
        <begin position="73"/>
        <end position="270"/>
    </location>
</feature>
<feature type="coiled-coil region" evidence="1">
    <location>
        <begin position="119"/>
        <end position="150"/>
    </location>
</feature>
<dbReference type="Pfam" id="PF13302">
    <property type="entry name" value="Acetyltransf_3"/>
    <property type="match status" value="1"/>
</dbReference>
<evidence type="ECO:0000256" key="1">
    <source>
        <dbReference type="SAM" id="Coils"/>
    </source>
</evidence>
<gene>
    <name evidence="3" type="ORF">Rhopal_002192-T1</name>
</gene>
<sequence>MDEPHPPALALSISPAARALISQHTPFRFHEVKLGGAASQAPTDTDADSGRGASTVLEPFLPLSSPSPTSLPLILTPPRPSDPPALVRTLNDPRVAFSLVGPPYPYTEEIAREWVDFKRKAAEEAFAELAQRAEEELARREENATGVSEASAAPWIVDGLPVGNIRRADTGEWVGDFGLPRWNYEDTPDEVERDQLLKENDAKEAGEPSIIWTFGFFLNPDYHGKGIMQHVLRTVLSTYVFPFLRADEICGAAFTENRASIRTQEKCGFQAYYTFTRQISEARGGGIKEVTNLRLRRVEFERA</sequence>
<dbReference type="InterPro" id="IPR016181">
    <property type="entry name" value="Acyl_CoA_acyltransferase"/>
</dbReference>
<dbReference type="PANTHER" id="PTHR43328:SF1">
    <property type="entry name" value="N-ACETYLTRANSFERASE DOMAIN-CONTAINING PROTEIN"/>
    <property type="match status" value="1"/>
</dbReference>
<protein>
    <recommendedName>
        <fullName evidence="2">N-acetyltransferase domain-containing protein</fullName>
    </recommendedName>
</protein>
<reference evidence="3 4" key="1">
    <citation type="submission" date="2021-12" db="EMBL/GenBank/DDBJ databases">
        <title>High titer production of polyol ester of fatty acids by Rhodotorula paludigena BS15 towards product separation-free biomass refinery.</title>
        <authorList>
            <person name="Mano J."/>
            <person name="Ono H."/>
            <person name="Tanaka T."/>
            <person name="Naito K."/>
            <person name="Sushida H."/>
            <person name="Ike M."/>
            <person name="Tokuyasu K."/>
            <person name="Kitaoka M."/>
        </authorList>
    </citation>
    <scope>NUCLEOTIDE SEQUENCE [LARGE SCALE GENOMIC DNA]</scope>
    <source>
        <strain evidence="3 4">BS15</strain>
    </source>
</reference>
<dbReference type="Gene3D" id="3.40.630.30">
    <property type="match status" value="1"/>
</dbReference>
<evidence type="ECO:0000313" key="4">
    <source>
        <dbReference type="Proteomes" id="UP001342314"/>
    </source>
</evidence>
<accession>A0AAV5GKM4</accession>